<evidence type="ECO:0000313" key="4">
    <source>
        <dbReference type="Proteomes" id="UP000314294"/>
    </source>
</evidence>
<keyword evidence="2" id="KW-0472">Membrane</keyword>
<name>A0A4Z2ILU1_9TELE</name>
<sequence>MGRRGPALMLPDREAGEPPERGKKKYPYCVASWFLLVPAGFCWFLLVSAASCWFLLVPAAHCAYASESWCHRAGLFEWAAPQEMWKGPWQAG</sequence>
<organism evidence="3 4">
    <name type="scientific">Liparis tanakae</name>
    <name type="common">Tanaka's snailfish</name>
    <dbReference type="NCBI Taxonomy" id="230148"/>
    <lineage>
        <taxon>Eukaryota</taxon>
        <taxon>Metazoa</taxon>
        <taxon>Chordata</taxon>
        <taxon>Craniata</taxon>
        <taxon>Vertebrata</taxon>
        <taxon>Euteleostomi</taxon>
        <taxon>Actinopterygii</taxon>
        <taxon>Neopterygii</taxon>
        <taxon>Teleostei</taxon>
        <taxon>Neoteleostei</taxon>
        <taxon>Acanthomorphata</taxon>
        <taxon>Eupercaria</taxon>
        <taxon>Perciformes</taxon>
        <taxon>Cottioidei</taxon>
        <taxon>Cottales</taxon>
        <taxon>Liparidae</taxon>
        <taxon>Liparis</taxon>
    </lineage>
</organism>
<dbReference type="AlphaFoldDB" id="A0A4Z2ILU1"/>
<feature type="region of interest" description="Disordered" evidence="1">
    <location>
        <begin position="1"/>
        <end position="22"/>
    </location>
</feature>
<reference evidence="3 4" key="1">
    <citation type="submission" date="2019-03" db="EMBL/GenBank/DDBJ databases">
        <title>First draft genome of Liparis tanakae, snailfish: a comprehensive survey of snailfish specific genes.</title>
        <authorList>
            <person name="Kim W."/>
            <person name="Song I."/>
            <person name="Jeong J.-H."/>
            <person name="Kim D."/>
            <person name="Kim S."/>
            <person name="Ryu S."/>
            <person name="Song J.Y."/>
            <person name="Lee S.K."/>
        </authorList>
    </citation>
    <scope>NUCLEOTIDE SEQUENCE [LARGE SCALE GENOMIC DNA]</scope>
    <source>
        <tissue evidence="3">Muscle</tissue>
    </source>
</reference>
<evidence type="ECO:0000313" key="3">
    <source>
        <dbReference type="EMBL" id="TNN79020.1"/>
    </source>
</evidence>
<keyword evidence="4" id="KW-1185">Reference proteome</keyword>
<keyword evidence="2" id="KW-1133">Transmembrane helix</keyword>
<dbReference type="Proteomes" id="UP000314294">
    <property type="component" value="Unassembled WGS sequence"/>
</dbReference>
<accession>A0A4Z2ILU1</accession>
<keyword evidence="2" id="KW-0812">Transmembrane</keyword>
<evidence type="ECO:0000256" key="2">
    <source>
        <dbReference type="SAM" id="Phobius"/>
    </source>
</evidence>
<evidence type="ECO:0000256" key="1">
    <source>
        <dbReference type="SAM" id="MobiDB-lite"/>
    </source>
</evidence>
<protein>
    <submittedName>
        <fullName evidence="3">Uncharacterized protein</fullName>
    </submittedName>
</protein>
<gene>
    <name evidence="3" type="ORF">EYF80_010699</name>
</gene>
<comment type="caution">
    <text evidence="3">The sequence shown here is derived from an EMBL/GenBank/DDBJ whole genome shotgun (WGS) entry which is preliminary data.</text>
</comment>
<proteinExistence type="predicted"/>
<feature type="transmembrane region" description="Helical" evidence="2">
    <location>
        <begin position="33"/>
        <end position="56"/>
    </location>
</feature>
<feature type="compositionally biased region" description="Basic and acidic residues" evidence="1">
    <location>
        <begin position="11"/>
        <end position="21"/>
    </location>
</feature>
<dbReference type="EMBL" id="SRLO01000068">
    <property type="protein sequence ID" value="TNN79020.1"/>
    <property type="molecule type" value="Genomic_DNA"/>
</dbReference>